<proteinExistence type="predicted"/>
<comment type="caution">
    <text evidence="1">The sequence shown here is derived from an EMBL/GenBank/DDBJ whole genome shotgun (WGS) entry which is preliminary data.</text>
</comment>
<dbReference type="RefSeq" id="WP_406760936.1">
    <property type="nucleotide sequence ID" value="NZ_JBJIAB010000008.1"/>
</dbReference>
<dbReference type="Proteomes" id="UP001623600">
    <property type="component" value="Unassembled WGS sequence"/>
</dbReference>
<keyword evidence="2" id="KW-1185">Reference proteome</keyword>
<reference evidence="1 2" key="1">
    <citation type="submission" date="2024-11" db="EMBL/GenBank/DDBJ databases">
        <authorList>
            <person name="Heng Y.C."/>
            <person name="Lim A.C.H."/>
            <person name="Lee J.K.Y."/>
            <person name="Kittelmann S."/>
        </authorList>
    </citation>
    <scope>NUCLEOTIDE SEQUENCE [LARGE SCALE GENOMIC DNA]</scope>
    <source>
        <strain evidence="1 2">WILCCON 0112</strain>
    </source>
</reference>
<dbReference type="EMBL" id="JBJIAB010000008">
    <property type="protein sequence ID" value="MFL0165120.1"/>
    <property type="molecule type" value="Genomic_DNA"/>
</dbReference>
<organism evidence="1 2">
    <name type="scientific">Candidatus Clostridium helianthi</name>
    <dbReference type="NCBI Taxonomy" id="3381660"/>
    <lineage>
        <taxon>Bacteria</taxon>
        <taxon>Bacillati</taxon>
        <taxon>Bacillota</taxon>
        <taxon>Clostridia</taxon>
        <taxon>Eubacteriales</taxon>
        <taxon>Clostridiaceae</taxon>
        <taxon>Clostridium</taxon>
    </lineage>
</organism>
<sequence length="649" mass="76185">MDRCEILKFIDEMEKYRQAGGKRSQNIGNILKRTLEIKDLINEKFALVFVTDKGIGKTSIINYLLDLSYEREKKLKSGRKTIVYQDVLETGAGATTTSETEIVQAEDDYCEIEIIPVGKEEMEELLRGFAQYIFKEIYVEFQGYSSIAPEIFRAMRNMTGLKEVDRENGDKIDLAKELAKGYDMHDYLLFEDEIFRRANLQRRIKNKFIIDRGSEEKKSIRSIFNKINLMSMEDIPLPKKVIVKLSKDIFDFNTLGCIDRIIDTRGLESGVVATDRKDIRELFKKDKNKVVVLVDKFNSPSQSIMRLVDTYIQEGDYETQNRVAYLVNFRDGEPENVVSHSGKTYSEIRGIDIKCEDIHKYIKGNNINFKLDNIIFTNPKRFLDANGKMPILEEDIEDYGDAVSARKAKQDIREEKKRELWDDIYRITENYRKELINELSLKSEEFKSIKNKEIEELNIDFEQIVNFINNFNVDNKNVENFPFTIFEEYILNCHHSTLMALNNRHGVYSNRDIYLVGSDKIEKLFRSSLKDITLNVINLILNQVSTEEEKKVIMIIINDVKRYCINFMDEINSFAYEYLRNNIFNKEQIEFWKKTIERWGKGSPYTLDIDSYYKEQLGKEKLDKYIRDAATEWIRTFKNGLIAVIEEFA</sequence>
<evidence type="ECO:0000313" key="1">
    <source>
        <dbReference type="EMBL" id="MFL0165120.1"/>
    </source>
</evidence>
<gene>
    <name evidence="1" type="ORF">ACJDTP_08585</name>
</gene>
<name>A0ABW8S4I0_9CLOT</name>
<accession>A0ABW8S4I0</accession>
<protein>
    <submittedName>
        <fullName evidence="1">Uncharacterized protein</fullName>
    </submittedName>
</protein>
<evidence type="ECO:0000313" key="2">
    <source>
        <dbReference type="Proteomes" id="UP001623600"/>
    </source>
</evidence>